<evidence type="ECO:0000313" key="2">
    <source>
        <dbReference type="EMBL" id="EDU59023.1"/>
    </source>
</evidence>
<keyword evidence="1" id="KW-0812">Transmembrane</keyword>
<comment type="caution">
    <text evidence="2">The sequence shown here is derived from an EMBL/GenBank/DDBJ whole genome shotgun (WGS) entry which is preliminary data.</text>
</comment>
<feature type="transmembrane region" description="Helical" evidence="1">
    <location>
        <begin position="6"/>
        <end position="29"/>
    </location>
</feature>
<dbReference type="AlphaFoldDB" id="A0AA86YIN8"/>
<evidence type="ECO:0000256" key="1">
    <source>
        <dbReference type="SAM" id="Phobius"/>
    </source>
</evidence>
<sequence>MQYILQPILFFSVYHMMLLLIFACMYLVFKITDMKKILS</sequence>
<keyword evidence="1" id="KW-0472">Membrane</keyword>
<protein>
    <submittedName>
        <fullName evidence="2">Uncharacterized protein</fullName>
    </submittedName>
</protein>
<evidence type="ECO:0000313" key="3">
    <source>
        <dbReference type="Proteomes" id="UP000004506"/>
    </source>
</evidence>
<accession>A0AA86YIN8</accession>
<keyword evidence="1" id="KW-1133">Transmembrane helix</keyword>
<reference evidence="3" key="2">
    <citation type="submission" date="2008-04" db="EMBL/GenBank/DDBJ databases">
        <title>Draft genome sequence of Providencia stuartii(ATCC 25827).</title>
        <authorList>
            <person name="Sudarsanam P."/>
            <person name="Ley R."/>
            <person name="Guruge J."/>
            <person name="Turnbaugh P.J."/>
            <person name="Mahowald M."/>
            <person name="Liep D."/>
            <person name="Gordon J."/>
        </authorList>
    </citation>
    <scope>NUCLEOTIDE SEQUENCE [LARGE SCALE GENOMIC DNA]</scope>
    <source>
        <strain evidence="3">ATCC 25827</strain>
    </source>
</reference>
<proteinExistence type="predicted"/>
<organism evidence="2 3">
    <name type="scientific">Providencia stuartii ATCC 25827</name>
    <dbReference type="NCBI Taxonomy" id="471874"/>
    <lineage>
        <taxon>Bacteria</taxon>
        <taxon>Pseudomonadati</taxon>
        <taxon>Pseudomonadota</taxon>
        <taxon>Gammaproteobacteria</taxon>
        <taxon>Enterobacterales</taxon>
        <taxon>Morganellaceae</taxon>
        <taxon>Providencia</taxon>
    </lineage>
</organism>
<reference evidence="2 3" key="3">
    <citation type="submission" date="2008-05" db="EMBL/GenBank/DDBJ databases">
        <authorList>
            <person name="Fulton L."/>
            <person name="Clifton S."/>
            <person name="Fulton B."/>
            <person name="Xu J."/>
            <person name="Minx P."/>
            <person name="Pepin K.H."/>
            <person name="Johnson M."/>
            <person name="Thiruvilangam P."/>
            <person name="Bhonagiri V."/>
            <person name="Nash W.E."/>
            <person name="Mardis E.R."/>
            <person name="Wilson R.K."/>
        </authorList>
    </citation>
    <scope>NUCLEOTIDE SEQUENCE [LARGE SCALE GENOMIC DNA]</scope>
    <source>
        <strain evidence="2 3">ATCC 25827</strain>
    </source>
</reference>
<dbReference type="EMBL" id="ABJD02000101">
    <property type="protein sequence ID" value="EDU59023.1"/>
    <property type="molecule type" value="Genomic_DNA"/>
</dbReference>
<reference evidence="3" key="1">
    <citation type="submission" date="2008-04" db="EMBL/GenBank/DDBJ databases">
        <title>Draft genome sequence of Providencia stuartii (ATCC 25827).</title>
        <authorList>
            <person name="Sudarsanam P."/>
            <person name="Ley R."/>
            <person name="Guruge J."/>
            <person name="Turnbaugh P.J."/>
            <person name="Mahowald M."/>
            <person name="Liep D."/>
            <person name="Gordon J."/>
        </authorList>
    </citation>
    <scope>NUCLEOTIDE SEQUENCE [LARGE SCALE GENOMIC DNA]</scope>
    <source>
        <strain evidence="3">ATCC 25827</strain>
    </source>
</reference>
<name>A0AA86YIN8_PROST</name>
<gene>
    <name evidence="2" type="ORF">PROSTU_02207</name>
</gene>
<dbReference type="Proteomes" id="UP000004506">
    <property type="component" value="Unassembled WGS sequence"/>
</dbReference>